<dbReference type="InterPro" id="IPR051218">
    <property type="entry name" value="Sec_MonoDiacylglyc_Lipase"/>
</dbReference>
<evidence type="ECO:0000259" key="1">
    <source>
        <dbReference type="Pfam" id="PF01764"/>
    </source>
</evidence>
<dbReference type="GO" id="GO:0016787">
    <property type="term" value="F:hydrolase activity"/>
    <property type="evidence" value="ECO:0007669"/>
    <property type="project" value="UniProtKB-KW"/>
</dbReference>
<dbReference type="InterPro" id="IPR002921">
    <property type="entry name" value="Fungal_lipase-type"/>
</dbReference>
<dbReference type="EMBL" id="JBBPCC010000004">
    <property type="protein sequence ID" value="MEK8127930.1"/>
    <property type="molecule type" value="Genomic_DNA"/>
</dbReference>
<dbReference type="SUPFAM" id="SSF53474">
    <property type="entry name" value="alpha/beta-Hydrolases"/>
    <property type="match status" value="1"/>
</dbReference>
<dbReference type="PANTHER" id="PTHR45856:SF24">
    <property type="entry name" value="FUNGAL LIPASE-LIKE DOMAIN-CONTAINING PROTEIN"/>
    <property type="match status" value="1"/>
</dbReference>
<protein>
    <submittedName>
        <fullName evidence="2">Lipase family protein</fullName>
        <ecNumber evidence="2">3.1.1.-</ecNumber>
    </submittedName>
</protein>
<evidence type="ECO:0000313" key="3">
    <source>
        <dbReference type="Proteomes" id="UP001469365"/>
    </source>
</evidence>
<dbReference type="PANTHER" id="PTHR45856">
    <property type="entry name" value="ALPHA/BETA-HYDROLASES SUPERFAMILY PROTEIN"/>
    <property type="match status" value="1"/>
</dbReference>
<dbReference type="Pfam" id="PF01764">
    <property type="entry name" value="Lipase_3"/>
    <property type="match status" value="1"/>
</dbReference>
<keyword evidence="3" id="KW-1185">Reference proteome</keyword>
<evidence type="ECO:0000313" key="2">
    <source>
        <dbReference type="EMBL" id="MEK8127930.1"/>
    </source>
</evidence>
<dbReference type="Gene3D" id="3.40.50.1820">
    <property type="entry name" value="alpha/beta hydrolase"/>
    <property type="match status" value="1"/>
</dbReference>
<accession>A0ABU9DGF7</accession>
<name>A0ABU9DGF7_9BACL</name>
<gene>
    <name evidence="2" type="ORF">WMW72_08465</name>
</gene>
<comment type="caution">
    <text evidence="2">The sequence shown here is derived from an EMBL/GenBank/DDBJ whole genome shotgun (WGS) entry which is preliminary data.</text>
</comment>
<organism evidence="2 3">
    <name type="scientific">Paenibacillus filicis</name>
    <dbReference type="NCBI Taxonomy" id="669464"/>
    <lineage>
        <taxon>Bacteria</taxon>
        <taxon>Bacillati</taxon>
        <taxon>Bacillota</taxon>
        <taxon>Bacilli</taxon>
        <taxon>Bacillales</taxon>
        <taxon>Paenibacillaceae</taxon>
        <taxon>Paenibacillus</taxon>
    </lineage>
</organism>
<dbReference type="InterPro" id="IPR029058">
    <property type="entry name" value="AB_hydrolase_fold"/>
</dbReference>
<feature type="domain" description="Fungal lipase-type" evidence="1">
    <location>
        <begin position="67"/>
        <end position="197"/>
    </location>
</feature>
<dbReference type="CDD" id="cd00519">
    <property type="entry name" value="Lipase_3"/>
    <property type="match status" value="1"/>
</dbReference>
<keyword evidence="2" id="KW-0378">Hydrolase</keyword>
<reference evidence="2 3" key="1">
    <citation type="submission" date="2024-04" db="EMBL/GenBank/DDBJ databases">
        <title>draft genome sequnece of Paenibacillus filicis.</title>
        <authorList>
            <person name="Kim D.-U."/>
        </authorList>
    </citation>
    <scope>NUCLEOTIDE SEQUENCE [LARGE SCALE GENOMIC DNA]</scope>
    <source>
        <strain evidence="2 3">KACC14197</strain>
    </source>
</reference>
<proteinExistence type="predicted"/>
<dbReference type="EC" id="3.1.1.-" evidence="2"/>
<dbReference type="Proteomes" id="UP001469365">
    <property type="component" value="Unassembled WGS sequence"/>
</dbReference>
<sequence length="260" mass="28997">MSSSPFDTRNAIFLAAVCGQTYSQFDNQDGTFVLPHGYRLIASFKASSFMGSEAWFGFITESADRIIIAFRGTNTRPEWISNSIARQTPYPFLSDSGLVHSGFLDIYRTARKSILSALRKLPEDRKLFITGHSLGGALATLCAVDVAANSKFKSPVVYTYASPRVGNPKFAMRFNNLLSGRHRIYNNNDLVPGLPPLVYRSPKTDRTYFYVHVKKGFELSFQNGSVSANHSLPSYFDQLAKLNPAYTREMCSRNPGFCPV</sequence>
<dbReference type="RefSeq" id="WP_341414993.1">
    <property type="nucleotide sequence ID" value="NZ_JBBPCC010000004.1"/>
</dbReference>